<protein>
    <submittedName>
        <fullName evidence="4">Outer membrane beta-barrel protein</fullName>
    </submittedName>
</protein>
<evidence type="ECO:0000313" key="5">
    <source>
        <dbReference type="Proteomes" id="UP001236258"/>
    </source>
</evidence>
<gene>
    <name evidence="4" type="ORF">Q3O59_12565</name>
</gene>
<evidence type="ECO:0000313" key="4">
    <source>
        <dbReference type="EMBL" id="MDP4529853.1"/>
    </source>
</evidence>
<feature type="signal peptide" evidence="2">
    <location>
        <begin position="1"/>
        <end position="22"/>
    </location>
</feature>
<evidence type="ECO:0000256" key="2">
    <source>
        <dbReference type="SAM" id="SignalP"/>
    </source>
</evidence>
<feature type="domain" description="Outer membrane protein beta-barrel" evidence="3">
    <location>
        <begin position="12"/>
        <end position="216"/>
    </location>
</feature>
<feature type="chain" id="PRO_5046627810" evidence="2">
    <location>
        <begin position="23"/>
        <end position="216"/>
    </location>
</feature>
<dbReference type="SUPFAM" id="SSF56925">
    <property type="entry name" value="OMPA-like"/>
    <property type="match status" value="1"/>
</dbReference>
<proteinExistence type="predicted"/>
<name>A0ABT9GS98_9GAMM</name>
<evidence type="ECO:0000256" key="1">
    <source>
        <dbReference type="ARBA" id="ARBA00022729"/>
    </source>
</evidence>
<keyword evidence="5" id="KW-1185">Reference proteome</keyword>
<comment type="caution">
    <text evidence="4">The sequence shown here is derived from an EMBL/GenBank/DDBJ whole genome shotgun (WGS) entry which is preliminary data.</text>
</comment>
<dbReference type="Pfam" id="PF13505">
    <property type="entry name" value="OMP_b-brl"/>
    <property type="match status" value="1"/>
</dbReference>
<reference evidence="4 5" key="1">
    <citation type="submission" date="2023-08" db="EMBL/GenBank/DDBJ databases">
        <authorList>
            <person name="Joshi A."/>
            <person name="Thite S."/>
        </authorList>
    </citation>
    <scope>NUCLEOTIDE SEQUENCE [LARGE SCALE GENOMIC DNA]</scope>
    <source>
        <strain evidence="4 5">1E1</strain>
    </source>
</reference>
<accession>A0ABT9GS98</accession>
<dbReference type="InterPro" id="IPR011250">
    <property type="entry name" value="OMP/PagP_B-barrel"/>
</dbReference>
<dbReference type="InterPro" id="IPR027385">
    <property type="entry name" value="Beta-barrel_OMP"/>
</dbReference>
<organism evidence="4 5">
    <name type="scientific">Alkalimonas delamerensis</name>
    <dbReference type="NCBI Taxonomy" id="265981"/>
    <lineage>
        <taxon>Bacteria</taxon>
        <taxon>Pseudomonadati</taxon>
        <taxon>Pseudomonadota</taxon>
        <taxon>Gammaproteobacteria</taxon>
        <taxon>Alkalimonas</taxon>
    </lineage>
</organism>
<evidence type="ECO:0000259" key="3">
    <source>
        <dbReference type="Pfam" id="PF13505"/>
    </source>
</evidence>
<dbReference type="EMBL" id="JAUZVY010000005">
    <property type="protein sequence ID" value="MDP4529853.1"/>
    <property type="molecule type" value="Genomic_DNA"/>
</dbReference>
<dbReference type="Proteomes" id="UP001236258">
    <property type="component" value="Unassembled WGS sequence"/>
</dbReference>
<sequence length="216" mass="24412">MNKCKAVLATLITASVLVPAMAYDTSSPLAYNFIGVSYQDTSFRNSPFSPTGWRADGRVMLTDHIWLGGLYQHLTGGVKSDLLADLLSEQQNVKLTELGMQVGYRFPLMRNTDLNTYLHYSTNKHRETLSQRDFSQRFDAYGAAIGFSHWLADSWDLSVKTGYRYDQKWRGLDENHGRLFLDLGAKVALTQSLQITTAVRFSDGQNSWSTGLSYRF</sequence>
<keyword evidence="1 2" id="KW-0732">Signal</keyword>
<dbReference type="RefSeq" id="WP_305945900.1">
    <property type="nucleotide sequence ID" value="NZ_JAUZVY010000005.1"/>
</dbReference>